<evidence type="ECO:0000256" key="1">
    <source>
        <dbReference type="ARBA" id="ARBA00004651"/>
    </source>
</evidence>
<dbReference type="InParanoid" id="F7DKN1"/>
<evidence type="ECO:0000313" key="13">
    <source>
        <dbReference type="Ensembl" id="ENSOANP00000007495.2"/>
    </source>
</evidence>
<accession>F7DKN1</accession>
<keyword evidence="3 11" id="KW-1003">Cell membrane</keyword>
<evidence type="ECO:0000256" key="4">
    <source>
        <dbReference type="ARBA" id="ARBA00022507"/>
    </source>
</evidence>
<dbReference type="SUPFAM" id="SSF81321">
    <property type="entry name" value="Family A G protein-coupled receptor-like"/>
    <property type="match status" value="1"/>
</dbReference>
<dbReference type="FunFam" id="1.20.1070.10:FF:000508">
    <property type="entry name" value="Vomeronasal type-1 receptor"/>
    <property type="match status" value="1"/>
</dbReference>
<dbReference type="GO" id="GO:0005886">
    <property type="term" value="C:plasma membrane"/>
    <property type="evidence" value="ECO:0000318"/>
    <property type="project" value="GO_Central"/>
</dbReference>
<dbReference type="GO" id="GO:0005550">
    <property type="term" value="F:pheromone binding"/>
    <property type="evidence" value="ECO:0000318"/>
    <property type="project" value="GO_Central"/>
</dbReference>
<reference evidence="13" key="1">
    <citation type="submission" date="2025-08" db="UniProtKB">
        <authorList>
            <consortium name="Ensembl"/>
        </authorList>
    </citation>
    <scope>IDENTIFICATION</scope>
    <source>
        <strain evidence="13">Glennie</strain>
    </source>
</reference>
<evidence type="ECO:0000313" key="14">
    <source>
        <dbReference type="Proteomes" id="UP000002279"/>
    </source>
</evidence>
<evidence type="ECO:0000259" key="12">
    <source>
        <dbReference type="PROSITE" id="PS50262"/>
    </source>
</evidence>
<dbReference type="GO" id="GO:0019236">
    <property type="term" value="P:response to pheromone"/>
    <property type="evidence" value="ECO:0007669"/>
    <property type="project" value="UniProtKB-KW"/>
</dbReference>
<dbReference type="PANTHER" id="PTHR24062">
    <property type="entry name" value="VOMERONASAL TYPE-1 RECEPTOR"/>
    <property type="match status" value="1"/>
</dbReference>
<evidence type="ECO:0000256" key="6">
    <source>
        <dbReference type="ARBA" id="ARBA00022989"/>
    </source>
</evidence>
<proteinExistence type="inferred from homology"/>
<dbReference type="Gene3D" id="1.20.1070.10">
    <property type="entry name" value="Rhodopsin 7-helix transmembrane proteins"/>
    <property type="match status" value="1"/>
</dbReference>
<evidence type="ECO:0000256" key="9">
    <source>
        <dbReference type="ARBA" id="ARBA00023170"/>
    </source>
</evidence>
<evidence type="ECO:0000256" key="10">
    <source>
        <dbReference type="ARBA" id="ARBA00023224"/>
    </source>
</evidence>
<keyword evidence="8 11" id="KW-0472">Membrane</keyword>
<comment type="similarity">
    <text evidence="2 11">Belongs to the G-protein coupled receptor 1 family.</text>
</comment>
<dbReference type="GeneTree" id="ENSGT01030000234553"/>
<feature type="transmembrane region" description="Helical" evidence="11">
    <location>
        <begin position="37"/>
        <end position="56"/>
    </location>
</feature>
<name>F7DKN1_ORNAN</name>
<dbReference type="InterPro" id="IPR004072">
    <property type="entry name" value="Vmron_rcpt_1"/>
</dbReference>
<evidence type="ECO:0000256" key="11">
    <source>
        <dbReference type="RuleBase" id="RU364061"/>
    </source>
</evidence>
<dbReference type="Pfam" id="PF03402">
    <property type="entry name" value="V1R"/>
    <property type="match status" value="1"/>
</dbReference>
<evidence type="ECO:0000256" key="7">
    <source>
        <dbReference type="ARBA" id="ARBA00023040"/>
    </source>
</evidence>
<keyword evidence="7 11" id="KW-0297">G-protein coupled receptor</keyword>
<evidence type="ECO:0000256" key="8">
    <source>
        <dbReference type="ARBA" id="ARBA00023136"/>
    </source>
</evidence>
<sequence>MILSRISFDVSVNVFLPLFYAHVVFDAHKLSPSDLVLTQLTLLTLANLLILLTLGIPETMSVWGLGNFLDDVGCKLLMYLYRVARGLAICTTCLLSIFQAVTISPGIPGWARIKLKLQRAILPSCFLSWIFNLFVGAGAPMYVTGPRNGSSFRSALDLKYCTEVPVSAATTLINAIVLSLRDLFFVVLMCMASGYMVWVMQRHLRVPGRRPPGVMPEVRAAKSVVALVTLYILLYGRQSIMFSVLLNRKENYPALVNSHVVFSLTFSALSPFLMIHNDRRMRTDMTCSHKVPLGALEREFPYS</sequence>
<dbReference type="GO" id="GO:0007606">
    <property type="term" value="P:sensory perception of chemical stimulus"/>
    <property type="evidence" value="ECO:0007669"/>
    <property type="project" value="UniProtKB-ARBA"/>
</dbReference>
<dbReference type="InterPro" id="IPR017452">
    <property type="entry name" value="GPCR_Rhodpsn_7TM"/>
</dbReference>
<dbReference type="HOGENOM" id="CLU_058641_4_0_1"/>
<protein>
    <recommendedName>
        <fullName evidence="11">Vomeronasal type-1 receptor</fullName>
    </recommendedName>
</protein>
<evidence type="ECO:0000256" key="5">
    <source>
        <dbReference type="ARBA" id="ARBA00022692"/>
    </source>
</evidence>
<keyword evidence="10 11" id="KW-0807">Transducer</keyword>
<keyword evidence="6 11" id="KW-1133">Transmembrane helix</keyword>
<keyword evidence="4 11" id="KW-0589">Pheromone response</keyword>
<comment type="subcellular location">
    <subcellularLocation>
        <location evidence="1 11">Cell membrane</location>
        <topology evidence="1 11">Multi-pass membrane protein</topology>
    </subcellularLocation>
</comment>
<reference evidence="13" key="2">
    <citation type="submission" date="2025-09" db="UniProtKB">
        <authorList>
            <consortium name="Ensembl"/>
        </authorList>
    </citation>
    <scope>IDENTIFICATION</scope>
    <source>
        <strain evidence="13">Glennie</strain>
    </source>
</reference>
<feature type="domain" description="G-protein coupled receptors family 1 profile" evidence="12">
    <location>
        <begin position="10"/>
        <end position="274"/>
    </location>
</feature>
<feature type="transmembrane region" description="Helical" evidence="11">
    <location>
        <begin position="121"/>
        <end position="143"/>
    </location>
</feature>
<evidence type="ECO:0000256" key="2">
    <source>
        <dbReference type="ARBA" id="ARBA00010663"/>
    </source>
</evidence>
<organism evidence="13 14">
    <name type="scientific">Ornithorhynchus anatinus</name>
    <name type="common">Duckbill platypus</name>
    <dbReference type="NCBI Taxonomy" id="9258"/>
    <lineage>
        <taxon>Eukaryota</taxon>
        <taxon>Metazoa</taxon>
        <taxon>Chordata</taxon>
        <taxon>Craniata</taxon>
        <taxon>Vertebrata</taxon>
        <taxon>Euteleostomi</taxon>
        <taxon>Mammalia</taxon>
        <taxon>Monotremata</taxon>
        <taxon>Ornithorhynchidae</taxon>
        <taxon>Ornithorhynchus</taxon>
    </lineage>
</organism>
<feature type="transmembrane region" description="Helical" evidence="11">
    <location>
        <begin position="183"/>
        <end position="200"/>
    </location>
</feature>
<keyword evidence="5 11" id="KW-0812">Transmembrane</keyword>
<dbReference type="AlphaFoldDB" id="F7DKN1"/>
<feature type="transmembrane region" description="Helical" evidence="11">
    <location>
        <begin position="256"/>
        <end position="275"/>
    </location>
</feature>
<dbReference type="PROSITE" id="PS50262">
    <property type="entry name" value="G_PROTEIN_RECEP_F1_2"/>
    <property type="match status" value="1"/>
</dbReference>
<evidence type="ECO:0000256" key="3">
    <source>
        <dbReference type="ARBA" id="ARBA00022475"/>
    </source>
</evidence>
<dbReference type="Ensembl" id="ENSOANT00000007497.2">
    <property type="protein sequence ID" value="ENSOANP00000007495.2"/>
    <property type="gene ID" value="ENSOANG00000004732.2"/>
</dbReference>
<keyword evidence="14" id="KW-1185">Reference proteome</keyword>
<keyword evidence="9 11" id="KW-0675">Receptor</keyword>
<dbReference type="GO" id="GO:0016503">
    <property type="term" value="F:pheromone receptor activity"/>
    <property type="evidence" value="ECO:0007669"/>
    <property type="project" value="InterPro"/>
</dbReference>
<dbReference type="Proteomes" id="UP000002279">
    <property type="component" value="Unplaced"/>
</dbReference>
<feature type="transmembrane region" description="Helical" evidence="11">
    <location>
        <begin position="6"/>
        <end position="25"/>
    </location>
</feature>
<feature type="transmembrane region" description="Helical" evidence="11">
    <location>
        <begin position="220"/>
        <end position="236"/>
    </location>
</feature>